<keyword evidence="1" id="KW-0378">Hydrolase</keyword>
<dbReference type="InterPro" id="IPR000150">
    <property type="entry name" value="Cof"/>
</dbReference>
<dbReference type="GO" id="GO:0005829">
    <property type="term" value="C:cytosol"/>
    <property type="evidence" value="ECO:0007669"/>
    <property type="project" value="TreeGrafter"/>
</dbReference>
<dbReference type="EMBL" id="DWUX01000251">
    <property type="protein sequence ID" value="HJD41261.1"/>
    <property type="molecule type" value="Genomic_DNA"/>
</dbReference>
<name>A0A9D2RDA3_9FIRM</name>
<dbReference type="Pfam" id="PF08282">
    <property type="entry name" value="Hydrolase_3"/>
    <property type="match status" value="1"/>
</dbReference>
<dbReference type="InterPro" id="IPR006379">
    <property type="entry name" value="HAD-SF_hydro_IIB"/>
</dbReference>
<dbReference type="GO" id="GO:0016791">
    <property type="term" value="F:phosphatase activity"/>
    <property type="evidence" value="ECO:0007669"/>
    <property type="project" value="TreeGrafter"/>
</dbReference>
<dbReference type="AlphaFoldDB" id="A0A9D2RDA3"/>
<dbReference type="PROSITE" id="PS01229">
    <property type="entry name" value="COF_2"/>
    <property type="match status" value="1"/>
</dbReference>
<sequence>MEQKLLFFDIDGTLLTEGTGEIPDSTRKAVKMAKEEGHLLFVNTGRTRTSLPEKVTSLDFHGYVCGCGTNIFLGDQELFSAKLSNELCTQVAETVRKYKVPVFYEASDAIYFDHQIPDEDGWIKRARELFKRQGRDIEEVIQGKKKVYDKLLIILKPTMENQELKEYLSRYFLCIDRGGNMYEVIQKDYSKATGIKFLCDYLGKNIEDCYVFGDSENDRSMLEAVPNSIAMGNGEEAIKECCSYVTKDIEEDGIYEAMKHFGLIRS</sequence>
<dbReference type="InterPro" id="IPR023214">
    <property type="entry name" value="HAD_sf"/>
</dbReference>
<reference evidence="1" key="1">
    <citation type="journal article" date="2021" name="PeerJ">
        <title>Extensive microbial diversity within the chicken gut microbiome revealed by metagenomics and culture.</title>
        <authorList>
            <person name="Gilroy R."/>
            <person name="Ravi A."/>
            <person name="Getino M."/>
            <person name="Pursley I."/>
            <person name="Horton D.L."/>
            <person name="Alikhan N.F."/>
            <person name="Baker D."/>
            <person name="Gharbi K."/>
            <person name="Hall N."/>
            <person name="Watson M."/>
            <person name="Adriaenssens E.M."/>
            <person name="Foster-Nyarko E."/>
            <person name="Jarju S."/>
            <person name="Secka A."/>
            <person name="Antonio M."/>
            <person name="Oren A."/>
            <person name="Chaudhuri R.R."/>
            <person name="La Ragione R."/>
            <person name="Hildebrand F."/>
            <person name="Pallen M.J."/>
        </authorList>
    </citation>
    <scope>NUCLEOTIDE SEQUENCE</scope>
    <source>
        <strain evidence="1">ChiW19-6364</strain>
    </source>
</reference>
<gene>
    <name evidence="1" type="ORF">H9913_14695</name>
</gene>
<proteinExistence type="predicted"/>
<organism evidence="1 2">
    <name type="scientific">Candidatus Blautia stercoripullorum</name>
    <dbReference type="NCBI Taxonomy" id="2838502"/>
    <lineage>
        <taxon>Bacteria</taxon>
        <taxon>Bacillati</taxon>
        <taxon>Bacillota</taxon>
        <taxon>Clostridia</taxon>
        <taxon>Lachnospirales</taxon>
        <taxon>Lachnospiraceae</taxon>
        <taxon>Blautia</taxon>
    </lineage>
</organism>
<reference evidence="1" key="2">
    <citation type="submission" date="2021-04" db="EMBL/GenBank/DDBJ databases">
        <authorList>
            <person name="Gilroy R."/>
        </authorList>
    </citation>
    <scope>NUCLEOTIDE SEQUENCE</scope>
    <source>
        <strain evidence="1">ChiW19-6364</strain>
    </source>
</reference>
<dbReference type="NCBIfam" id="TIGR01484">
    <property type="entry name" value="HAD-SF-IIB"/>
    <property type="match status" value="1"/>
</dbReference>
<dbReference type="InterPro" id="IPR036412">
    <property type="entry name" value="HAD-like_sf"/>
</dbReference>
<dbReference type="GO" id="GO:0000287">
    <property type="term" value="F:magnesium ion binding"/>
    <property type="evidence" value="ECO:0007669"/>
    <property type="project" value="TreeGrafter"/>
</dbReference>
<dbReference type="PANTHER" id="PTHR10000">
    <property type="entry name" value="PHOSPHOSERINE PHOSPHATASE"/>
    <property type="match status" value="1"/>
</dbReference>
<dbReference type="PROSITE" id="PS01228">
    <property type="entry name" value="COF_1"/>
    <property type="match status" value="1"/>
</dbReference>
<evidence type="ECO:0000313" key="1">
    <source>
        <dbReference type="EMBL" id="HJD41261.1"/>
    </source>
</evidence>
<protein>
    <submittedName>
        <fullName evidence="1">Cof-type HAD-IIB family hydrolase</fullName>
    </submittedName>
</protein>
<comment type="caution">
    <text evidence="1">The sequence shown here is derived from an EMBL/GenBank/DDBJ whole genome shotgun (WGS) entry which is preliminary data.</text>
</comment>
<evidence type="ECO:0000313" key="2">
    <source>
        <dbReference type="Proteomes" id="UP000823850"/>
    </source>
</evidence>
<dbReference type="SFLD" id="SFLDS00003">
    <property type="entry name" value="Haloacid_Dehalogenase"/>
    <property type="match status" value="1"/>
</dbReference>
<dbReference type="Gene3D" id="3.40.50.1000">
    <property type="entry name" value="HAD superfamily/HAD-like"/>
    <property type="match status" value="1"/>
</dbReference>
<dbReference type="NCBIfam" id="TIGR00099">
    <property type="entry name" value="Cof-subfamily"/>
    <property type="match status" value="1"/>
</dbReference>
<dbReference type="SUPFAM" id="SSF56784">
    <property type="entry name" value="HAD-like"/>
    <property type="match status" value="1"/>
</dbReference>
<dbReference type="Gene3D" id="3.30.1240.10">
    <property type="match status" value="1"/>
</dbReference>
<dbReference type="Proteomes" id="UP000823850">
    <property type="component" value="Unassembled WGS sequence"/>
</dbReference>
<accession>A0A9D2RDA3</accession>
<dbReference type="PANTHER" id="PTHR10000:SF25">
    <property type="entry name" value="PHOSPHATASE YKRA-RELATED"/>
    <property type="match status" value="1"/>
</dbReference>
<dbReference type="SFLD" id="SFLDG01140">
    <property type="entry name" value="C2.B:_Phosphomannomutase_and_P"/>
    <property type="match status" value="1"/>
</dbReference>